<keyword evidence="5" id="KW-1185">Reference proteome</keyword>
<evidence type="ECO:0000256" key="2">
    <source>
        <dbReference type="SAM" id="Phobius"/>
    </source>
</evidence>
<dbReference type="EMBL" id="BOMB01000019">
    <property type="protein sequence ID" value="GID12641.1"/>
    <property type="molecule type" value="Genomic_DNA"/>
</dbReference>
<keyword evidence="1" id="KW-0175">Coiled coil</keyword>
<evidence type="ECO:0000313" key="4">
    <source>
        <dbReference type="EMBL" id="GID12641.1"/>
    </source>
</evidence>
<keyword evidence="2" id="KW-0812">Transmembrane</keyword>
<dbReference type="Gene3D" id="3.40.50.300">
    <property type="entry name" value="P-loop containing nucleotide triphosphate hydrolases"/>
    <property type="match status" value="1"/>
</dbReference>
<dbReference type="InterPro" id="IPR045063">
    <property type="entry name" value="Dynamin_N"/>
</dbReference>
<dbReference type="AlphaFoldDB" id="A0A8J3IZ05"/>
<dbReference type="Proteomes" id="UP000612808">
    <property type="component" value="Unassembled WGS sequence"/>
</dbReference>
<dbReference type="PANTHER" id="PTHR43681">
    <property type="entry name" value="TRANSMEMBRANE GTPASE FZO"/>
    <property type="match status" value="1"/>
</dbReference>
<accession>A0A8J3IZ05</accession>
<dbReference type="PANTHER" id="PTHR43681:SF1">
    <property type="entry name" value="SARCALUMENIN"/>
    <property type="match status" value="1"/>
</dbReference>
<protein>
    <submittedName>
        <fullName evidence="4">Dynamin</fullName>
    </submittedName>
</protein>
<dbReference type="InterPro" id="IPR027417">
    <property type="entry name" value="P-loop_NTPase"/>
</dbReference>
<name>A0A8J3IZ05_9ACTN</name>
<proteinExistence type="predicted"/>
<evidence type="ECO:0000313" key="5">
    <source>
        <dbReference type="Proteomes" id="UP000612808"/>
    </source>
</evidence>
<dbReference type="RefSeq" id="WP_239076747.1">
    <property type="nucleotide sequence ID" value="NZ_BAAAZM010000042.1"/>
</dbReference>
<gene>
    <name evidence="4" type="ORF">Aru02nite_35300</name>
</gene>
<dbReference type="InterPro" id="IPR051943">
    <property type="entry name" value="TRAFAC_Dynamin-like_GTPase"/>
</dbReference>
<keyword evidence="2" id="KW-1133">Transmembrane helix</keyword>
<keyword evidence="2" id="KW-0472">Membrane</keyword>
<feature type="coiled-coil region" evidence="1">
    <location>
        <begin position="556"/>
        <end position="608"/>
    </location>
</feature>
<feature type="domain" description="Dynamin N-terminal" evidence="3">
    <location>
        <begin position="55"/>
        <end position="205"/>
    </location>
</feature>
<organism evidence="4 5">
    <name type="scientific">Actinocatenispora rupis</name>
    <dbReference type="NCBI Taxonomy" id="519421"/>
    <lineage>
        <taxon>Bacteria</taxon>
        <taxon>Bacillati</taxon>
        <taxon>Actinomycetota</taxon>
        <taxon>Actinomycetes</taxon>
        <taxon>Micromonosporales</taxon>
        <taxon>Micromonosporaceae</taxon>
        <taxon>Actinocatenispora</taxon>
    </lineage>
</organism>
<sequence length="626" mass="68338">MSAPAKTNEAAANAALEKALRAAVDGGLAHLRRIDPDAASDMDVLRRREQTVPSIVIVGETKRGKSSLTNALVGVPNLSPVDAAVATSSYLEFVHGSQVAARAYVPGREDPIPLRMEDVRDYGTVLGNLPDGIRPPRRLEIFHTAPMLQYATLMDTPGVGGLDSLHAEVALDAVERATALLFVVDASAPFSQPELNFLIEASKRVNMVLFALTKIDAYPGWRTILDDDRSLLRAHAPRFANAPFFPVSSRLAELALQMPKEAASEVVKESRVAELQHGLIGLAAKGTALKTANTLRAVRTEFVRLDIGVGDRMKSADPDPALAERLKEERQKVNSRKRSETKQWSLALNTETQRARVEAQSRLRQYMTKLQEDFVKSIEKGANNKQLPYEVDRALYAVSVRLSHELEHRFRVIGQRILASVFSPQELNYVLRRLNAQLRHALASKPQKESGGDNSMVVMASVGSAVSMGRLAMQGAAGAASVAGMAAAGGVVFPVVGVGVGLAIGAFMMWKRKGQASKQQAKVWLREVLGEARASLSDDIATRFTDLQYALTLALDEAIERRLKQLDAQIAEIDKTMVEDKTSRQKKRADLQKERESLRARIKQLDEVLIKARSIAPDAPSDTQGG</sequence>
<feature type="transmembrane region" description="Helical" evidence="2">
    <location>
        <begin position="491"/>
        <end position="510"/>
    </location>
</feature>
<evidence type="ECO:0000256" key="1">
    <source>
        <dbReference type="SAM" id="Coils"/>
    </source>
</evidence>
<dbReference type="Pfam" id="PF00350">
    <property type="entry name" value="Dynamin_N"/>
    <property type="match status" value="1"/>
</dbReference>
<comment type="caution">
    <text evidence="4">The sequence shown here is derived from an EMBL/GenBank/DDBJ whole genome shotgun (WGS) entry which is preliminary data.</text>
</comment>
<dbReference type="SUPFAM" id="SSF52540">
    <property type="entry name" value="P-loop containing nucleoside triphosphate hydrolases"/>
    <property type="match status" value="1"/>
</dbReference>
<evidence type="ECO:0000259" key="3">
    <source>
        <dbReference type="Pfam" id="PF00350"/>
    </source>
</evidence>
<reference evidence="4" key="1">
    <citation type="submission" date="2021-01" db="EMBL/GenBank/DDBJ databases">
        <title>Whole genome shotgun sequence of Actinocatenispora rupis NBRC 107355.</title>
        <authorList>
            <person name="Komaki H."/>
            <person name="Tamura T."/>
        </authorList>
    </citation>
    <scope>NUCLEOTIDE SEQUENCE</scope>
    <source>
        <strain evidence="4">NBRC 107355</strain>
    </source>
</reference>